<proteinExistence type="predicted"/>
<sequence>MNLNVYEHDKRIPTDIKAFTGVASSLIEQVLKLCSDTERAMFGLCSDKHFPVLLALGQASYEENLGFEGVTLEYKNEVISLLPCLLGFIIG</sequence>
<protein>
    <submittedName>
        <fullName evidence="1">Uncharacterized protein</fullName>
    </submittedName>
</protein>
<evidence type="ECO:0000313" key="1">
    <source>
        <dbReference type="EMBL" id="AMN87102.1"/>
    </source>
</evidence>
<dbReference type="EMBL" id="KT806043">
    <property type="protein sequence ID" value="AMN87102.1"/>
    <property type="molecule type" value="Genomic_DNA"/>
</dbReference>
<organism evidence="1">
    <name type="scientific">Lotharella oceanica</name>
    <dbReference type="NCBI Taxonomy" id="641309"/>
    <lineage>
        <taxon>Eukaryota</taxon>
        <taxon>Sar</taxon>
        <taxon>Rhizaria</taxon>
        <taxon>Cercozoa</taxon>
        <taxon>Chlorarachniophyceae</taxon>
        <taxon>Lotharella</taxon>
    </lineage>
</organism>
<dbReference type="RefSeq" id="YP_009240021.1">
    <property type="nucleotide sequence ID" value="NC_029731.1"/>
</dbReference>
<reference evidence="1" key="1">
    <citation type="journal article" date="2016" name="Sci. Rep.">
        <title>Comparative genomics of mitochondria in chlorarachniophyte algae: endosymbiotic gene transfer and organellar genome dynamics.</title>
        <authorList>
            <person name="Tanifuji G."/>
            <person name="Archibald J.M."/>
            <person name="Hashimoto T."/>
        </authorList>
    </citation>
    <scope>NUCLEOTIDE SEQUENCE</scope>
    <source>
        <strain evidence="1">CCMP622</strain>
    </source>
</reference>
<dbReference type="AlphaFoldDB" id="A0A140GYT0"/>
<gene>
    <name evidence="1" type="ORF">AN617_61</name>
</gene>
<geneLocation type="mitochondrion" evidence="1"/>
<dbReference type="GeneID" id="27074359"/>
<name>A0A140GYT0_9EUKA</name>
<accession>A0A140GYT0</accession>
<keyword evidence="1" id="KW-0496">Mitochondrion</keyword>